<dbReference type="Pfam" id="PF00750">
    <property type="entry name" value="tRNA-synt_1d"/>
    <property type="match status" value="1"/>
</dbReference>
<evidence type="ECO:0000313" key="15">
    <source>
        <dbReference type="Proteomes" id="UP000198811"/>
    </source>
</evidence>
<proteinExistence type="inferred from homology"/>
<keyword evidence="11" id="KW-0175">Coiled coil</keyword>
<evidence type="ECO:0000256" key="3">
    <source>
        <dbReference type="ARBA" id="ARBA00022598"/>
    </source>
</evidence>
<comment type="subunit">
    <text evidence="9">Monomer.</text>
</comment>
<reference evidence="14 15" key="1">
    <citation type="submission" date="2016-10" db="EMBL/GenBank/DDBJ databases">
        <authorList>
            <person name="Varghese N."/>
            <person name="Submissions S."/>
        </authorList>
    </citation>
    <scope>NUCLEOTIDE SEQUENCE [LARGE SCALE GENOMIC DNA]</scope>
    <source>
        <strain evidence="14 15">NLAE-zl-C224</strain>
    </source>
</reference>
<dbReference type="SUPFAM" id="SSF55190">
    <property type="entry name" value="Arginyl-tRNA synthetase (ArgRS), N-terminal 'additional' domain"/>
    <property type="match status" value="1"/>
</dbReference>
<feature type="domain" description="Arginyl tRNA synthetase N-terminal" evidence="13">
    <location>
        <begin position="1"/>
        <end position="82"/>
    </location>
</feature>
<feature type="short sequence motif" description="'HIGH' region" evidence="9">
    <location>
        <begin position="120"/>
        <end position="130"/>
    </location>
</feature>
<dbReference type="Proteomes" id="UP000198811">
    <property type="component" value="Unassembled WGS sequence"/>
</dbReference>
<dbReference type="InterPro" id="IPR036695">
    <property type="entry name" value="Arg-tRNA-synth_N_sf"/>
</dbReference>
<name>A0ABY0QHZ2_CLOCO</name>
<dbReference type="InterPro" id="IPR001412">
    <property type="entry name" value="aa-tRNA-synth_I_CS"/>
</dbReference>
<keyword evidence="15" id="KW-1185">Reference proteome</keyword>
<dbReference type="Gene3D" id="3.30.1360.70">
    <property type="entry name" value="Arginyl tRNA synthetase N-terminal domain"/>
    <property type="match status" value="1"/>
</dbReference>
<feature type="domain" description="DALR anticodon binding" evidence="12">
    <location>
        <begin position="448"/>
        <end position="563"/>
    </location>
</feature>
<dbReference type="PANTHER" id="PTHR11956:SF5">
    <property type="entry name" value="ARGININE--TRNA LIGASE, CYTOPLASMIC"/>
    <property type="match status" value="1"/>
</dbReference>
<dbReference type="SMART" id="SM01016">
    <property type="entry name" value="Arg_tRNA_synt_N"/>
    <property type="match status" value="1"/>
</dbReference>
<keyword evidence="6 9" id="KW-0648">Protein biosynthesis</keyword>
<dbReference type="SMART" id="SM00836">
    <property type="entry name" value="DALR_1"/>
    <property type="match status" value="1"/>
</dbReference>
<dbReference type="Pfam" id="PF03485">
    <property type="entry name" value="Arg_tRNA_synt_N"/>
    <property type="match status" value="1"/>
</dbReference>
<dbReference type="HAMAP" id="MF_00123">
    <property type="entry name" value="Arg_tRNA_synth"/>
    <property type="match status" value="1"/>
</dbReference>
<feature type="coiled-coil region" evidence="11">
    <location>
        <begin position="385"/>
        <end position="412"/>
    </location>
</feature>
<dbReference type="EC" id="6.1.1.19" evidence="9"/>
<keyword evidence="5 9" id="KW-0067">ATP-binding</keyword>
<dbReference type="InterPro" id="IPR014729">
    <property type="entry name" value="Rossmann-like_a/b/a_fold"/>
</dbReference>
<dbReference type="SUPFAM" id="SSF47323">
    <property type="entry name" value="Anticodon-binding domain of a subclass of class I aminoacyl-tRNA synthetases"/>
    <property type="match status" value="1"/>
</dbReference>
<comment type="similarity">
    <text evidence="1 9 10">Belongs to the class-I aminoacyl-tRNA synthetase family.</text>
</comment>
<keyword evidence="7 9" id="KW-0030">Aminoacyl-tRNA synthetase</keyword>
<comment type="caution">
    <text evidence="14">The sequence shown here is derived from an EMBL/GenBank/DDBJ whole genome shotgun (WGS) entry which is preliminary data.</text>
</comment>
<keyword evidence="4 9" id="KW-0547">Nucleotide-binding</keyword>
<evidence type="ECO:0000256" key="9">
    <source>
        <dbReference type="HAMAP-Rule" id="MF_00123"/>
    </source>
</evidence>
<keyword evidence="3 9" id="KW-0436">Ligase</keyword>
<keyword evidence="2 9" id="KW-0963">Cytoplasm</keyword>
<dbReference type="PRINTS" id="PR01038">
    <property type="entry name" value="TRNASYNTHARG"/>
</dbReference>
<evidence type="ECO:0000256" key="7">
    <source>
        <dbReference type="ARBA" id="ARBA00023146"/>
    </source>
</evidence>
<dbReference type="SUPFAM" id="SSF52374">
    <property type="entry name" value="Nucleotidylyl transferase"/>
    <property type="match status" value="1"/>
</dbReference>
<evidence type="ECO:0000256" key="10">
    <source>
        <dbReference type="RuleBase" id="RU363038"/>
    </source>
</evidence>
<dbReference type="InterPro" id="IPR035684">
    <property type="entry name" value="ArgRS_core"/>
</dbReference>
<evidence type="ECO:0000256" key="1">
    <source>
        <dbReference type="ARBA" id="ARBA00005594"/>
    </source>
</evidence>
<evidence type="ECO:0000256" key="8">
    <source>
        <dbReference type="ARBA" id="ARBA00049339"/>
    </source>
</evidence>
<dbReference type="InterPro" id="IPR005148">
    <property type="entry name" value="Arg-tRNA-synth_N"/>
</dbReference>
<accession>A0ABY0QHZ2</accession>
<evidence type="ECO:0000256" key="6">
    <source>
        <dbReference type="ARBA" id="ARBA00022917"/>
    </source>
</evidence>
<organism evidence="14 15">
    <name type="scientific">Clostridium cochlearium</name>
    <dbReference type="NCBI Taxonomy" id="1494"/>
    <lineage>
        <taxon>Bacteria</taxon>
        <taxon>Bacillati</taxon>
        <taxon>Bacillota</taxon>
        <taxon>Clostridia</taxon>
        <taxon>Eubacteriales</taxon>
        <taxon>Clostridiaceae</taxon>
        <taxon>Clostridium</taxon>
    </lineage>
</organism>
<dbReference type="CDD" id="cd07956">
    <property type="entry name" value="Anticodon_Ia_Arg"/>
    <property type="match status" value="1"/>
</dbReference>
<dbReference type="EMBL" id="FNGL01000001">
    <property type="protein sequence ID" value="SDK82773.1"/>
    <property type="molecule type" value="Genomic_DNA"/>
</dbReference>
<evidence type="ECO:0000256" key="2">
    <source>
        <dbReference type="ARBA" id="ARBA00022490"/>
    </source>
</evidence>
<comment type="catalytic activity">
    <reaction evidence="8 9">
        <text>tRNA(Arg) + L-arginine + ATP = L-arginyl-tRNA(Arg) + AMP + diphosphate</text>
        <dbReference type="Rhea" id="RHEA:20301"/>
        <dbReference type="Rhea" id="RHEA-COMP:9658"/>
        <dbReference type="Rhea" id="RHEA-COMP:9673"/>
        <dbReference type="ChEBI" id="CHEBI:30616"/>
        <dbReference type="ChEBI" id="CHEBI:32682"/>
        <dbReference type="ChEBI" id="CHEBI:33019"/>
        <dbReference type="ChEBI" id="CHEBI:78442"/>
        <dbReference type="ChEBI" id="CHEBI:78513"/>
        <dbReference type="ChEBI" id="CHEBI:456215"/>
        <dbReference type="EC" id="6.1.1.19"/>
    </reaction>
</comment>
<dbReference type="InterPro" id="IPR008909">
    <property type="entry name" value="DALR_anticod-bd"/>
</dbReference>
<dbReference type="InterPro" id="IPR009080">
    <property type="entry name" value="tRNAsynth_Ia_anticodon-bd"/>
</dbReference>
<evidence type="ECO:0000259" key="12">
    <source>
        <dbReference type="SMART" id="SM00836"/>
    </source>
</evidence>
<dbReference type="Gene3D" id="3.40.50.620">
    <property type="entry name" value="HUPs"/>
    <property type="match status" value="1"/>
</dbReference>
<evidence type="ECO:0000256" key="5">
    <source>
        <dbReference type="ARBA" id="ARBA00022840"/>
    </source>
</evidence>
<comment type="subcellular location">
    <subcellularLocation>
        <location evidence="9">Cytoplasm</location>
    </subcellularLocation>
</comment>
<dbReference type="PANTHER" id="PTHR11956">
    <property type="entry name" value="ARGINYL-TRNA SYNTHETASE"/>
    <property type="match status" value="1"/>
</dbReference>
<evidence type="ECO:0000259" key="13">
    <source>
        <dbReference type="SMART" id="SM01016"/>
    </source>
</evidence>
<evidence type="ECO:0000313" key="14">
    <source>
        <dbReference type="EMBL" id="SDK82773.1"/>
    </source>
</evidence>
<evidence type="ECO:0000256" key="11">
    <source>
        <dbReference type="SAM" id="Coils"/>
    </source>
</evidence>
<dbReference type="CDD" id="cd00671">
    <property type="entry name" value="ArgRS_core"/>
    <property type="match status" value="1"/>
</dbReference>
<dbReference type="RefSeq" id="WP_089862999.1">
    <property type="nucleotide sequence ID" value="NZ_FNGL01000001.1"/>
</dbReference>
<sequence length="563" mass="65089">MNYKQLISERLSSILELPIEDLEKLIEIPPRPEMGDYAFPCFQLAKKFRKAPNVIAEELKDKFDKNSFEKVENLGPYLNFFVDKSILSKSVIEKILEEKDKYGASKVGENKKVLIEYSSPNIAKPFHVGHLFSTAIGNSLYKILTFEGYDCERINHLGDWGTQFGKLIAAYKRWVDQEALEKEPIKELLRIYVKFHDEAEKDPSLEEEGRLHFKRLEDGEEEEVRLWKRFRELSLKEFKKVYDMLNVEFDSYAGESFYGDKMDAVVEEIDKKGLLVESNGAKVVMLEDYNIPPCIIKKSDGATIYATRDLATAIYRKNTYDFYKSIYVVGLEQSLHFKQVFTTLKLMGHNWADDCTHIGFGLVRFTDRKLSTRKGEVIFLEDLLKESIDKTLEIINEKNSELENKEETAKKIGIGAVIFTYLKNNRERDIVFSWDEMLSFDGETGPYVQYSYARGKSILRKAGEIKGDIDYSKLNSKEEFELVKTLEGFNKSILQAIEKLEPSIVTRYVIEVAKAFNKFYNHNSILNAEDEEIKKARIKLVESTCQVIKNALNLLGIDVVEKM</sequence>
<dbReference type="Gene3D" id="1.10.730.10">
    <property type="entry name" value="Isoleucyl-tRNA Synthetase, Domain 1"/>
    <property type="match status" value="1"/>
</dbReference>
<dbReference type="PROSITE" id="PS00178">
    <property type="entry name" value="AA_TRNA_LIGASE_I"/>
    <property type="match status" value="1"/>
</dbReference>
<gene>
    <name evidence="9" type="primary">argS</name>
    <name evidence="14" type="ORF">SAMN05216497_101126</name>
</gene>
<protein>
    <recommendedName>
        <fullName evidence="9">Arginine--tRNA ligase</fullName>
        <ecNumber evidence="9">6.1.1.19</ecNumber>
    </recommendedName>
    <alternativeName>
        <fullName evidence="9">Arginyl-tRNA synthetase</fullName>
        <shortName evidence="9">ArgRS</shortName>
    </alternativeName>
</protein>
<dbReference type="NCBIfam" id="TIGR00456">
    <property type="entry name" value="argS"/>
    <property type="match status" value="1"/>
</dbReference>
<dbReference type="InterPro" id="IPR001278">
    <property type="entry name" value="Arg-tRNA-ligase"/>
</dbReference>
<evidence type="ECO:0000256" key="4">
    <source>
        <dbReference type="ARBA" id="ARBA00022741"/>
    </source>
</evidence>
<dbReference type="Pfam" id="PF05746">
    <property type="entry name" value="DALR_1"/>
    <property type="match status" value="1"/>
</dbReference>